<keyword evidence="3" id="KW-1185">Reference proteome</keyword>
<feature type="transmembrane region" description="Helical" evidence="1">
    <location>
        <begin position="48"/>
        <end position="71"/>
    </location>
</feature>
<accession>A0A5B8CRF0</accession>
<name>A0A5B8CRF0_9PROT</name>
<dbReference type="Proteomes" id="UP000311008">
    <property type="component" value="Chromosome"/>
</dbReference>
<proteinExistence type="predicted"/>
<evidence type="ECO:0000313" key="2">
    <source>
        <dbReference type="EMBL" id="QDC43827.1"/>
    </source>
</evidence>
<keyword evidence="1" id="KW-0812">Transmembrane</keyword>
<dbReference type="AlphaFoldDB" id="A0A5B8CRF0"/>
<reference evidence="3" key="1">
    <citation type="journal article" date="2019" name="ISME J.">
        <title>Evolution in action: habitat transition from sediment to the pelagial leads to genome streamlining in Methylophilaceae.</title>
        <authorList>
            <person name="Salcher M."/>
            <person name="Schaefle D."/>
            <person name="Kaspar M."/>
            <person name="Neuenschwander S.M."/>
            <person name="Ghai R."/>
        </authorList>
    </citation>
    <scope>NUCLEOTIDE SEQUENCE [LARGE SCALE GENOMIC DNA]</scope>
    <source>
        <strain evidence="3">MMS-M-51</strain>
    </source>
</reference>
<dbReference type="OrthoDB" id="8538322at2"/>
<feature type="transmembrane region" description="Helical" evidence="1">
    <location>
        <begin position="15"/>
        <end position="36"/>
    </location>
</feature>
<dbReference type="InterPro" id="IPR021529">
    <property type="entry name" value="DUF2798"/>
</dbReference>
<keyword evidence="1" id="KW-1133">Transmembrane helix</keyword>
<dbReference type="EMBL" id="CP040946">
    <property type="protein sequence ID" value="QDC43827.1"/>
    <property type="molecule type" value="Genomic_DNA"/>
</dbReference>
<evidence type="ECO:0000256" key="1">
    <source>
        <dbReference type="SAM" id="Phobius"/>
    </source>
</evidence>
<evidence type="ECO:0000313" key="3">
    <source>
        <dbReference type="Proteomes" id="UP000311008"/>
    </source>
</evidence>
<protein>
    <submittedName>
        <fullName evidence="2">DUF2798 domain-containing protein</fullName>
    </submittedName>
</protein>
<organism evidence="2 3">
    <name type="scientific">Methylophilus medardicus</name>
    <dbReference type="NCBI Taxonomy" id="2588534"/>
    <lineage>
        <taxon>Bacteria</taxon>
        <taxon>Pseudomonadati</taxon>
        <taxon>Pseudomonadota</taxon>
        <taxon>Betaproteobacteria</taxon>
        <taxon>Nitrosomonadales</taxon>
        <taxon>Methylophilaceae</taxon>
        <taxon>Methylophilus</taxon>
    </lineage>
</organism>
<sequence length="82" mass="9196">MVNPPDQRSAMKHRVVFAALMSLVTVNIVSVTILLAHRVPTSQLFEKWLSSVSIAWPIVLMSILLFAPILLRLTAWIVKQTS</sequence>
<dbReference type="KEGG" id="mmec:FIU01_04355"/>
<gene>
    <name evidence="2" type="ORF">FIU01_04355</name>
</gene>
<dbReference type="Pfam" id="PF11391">
    <property type="entry name" value="DUF2798"/>
    <property type="match status" value="1"/>
</dbReference>
<keyword evidence="1" id="KW-0472">Membrane</keyword>